<keyword evidence="4" id="KW-1185">Reference proteome</keyword>
<feature type="region of interest" description="Disordered" evidence="2">
    <location>
        <begin position="392"/>
        <end position="429"/>
    </location>
</feature>
<evidence type="ECO:0000256" key="1">
    <source>
        <dbReference type="SAM" id="Coils"/>
    </source>
</evidence>
<feature type="compositionally biased region" description="Basic and acidic residues" evidence="2">
    <location>
        <begin position="272"/>
        <end position="281"/>
    </location>
</feature>
<feature type="region of interest" description="Disordered" evidence="2">
    <location>
        <begin position="1"/>
        <end position="53"/>
    </location>
</feature>
<dbReference type="EMBL" id="JACAZH010000006">
    <property type="protein sequence ID" value="KAF7366981.1"/>
    <property type="molecule type" value="Genomic_DNA"/>
</dbReference>
<dbReference type="AlphaFoldDB" id="A0A8H6YZ76"/>
<feature type="compositionally biased region" description="Polar residues" evidence="2">
    <location>
        <begin position="407"/>
        <end position="429"/>
    </location>
</feature>
<evidence type="ECO:0000256" key="2">
    <source>
        <dbReference type="SAM" id="MobiDB-lite"/>
    </source>
</evidence>
<feature type="region of interest" description="Disordered" evidence="2">
    <location>
        <begin position="221"/>
        <end position="300"/>
    </location>
</feature>
<evidence type="ECO:0000313" key="3">
    <source>
        <dbReference type="EMBL" id="KAF7366981.1"/>
    </source>
</evidence>
<feature type="compositionally biased region" description="Acidic residues" evidence="2">
    <location>
        <begin position="254"/>
        <end position="268"/>
    </location>
</feature>
<dbReference type="Proteomes" id="UP000623467">
    <property type="component" value="Unassembled WGS sequence"/>
</dbReference>
<feature type="compositionally biased region" description="Low complexity" evidence="2">
    <location>
        <begin position="397"/>
        <end position="406"/>
    </location>
</feature>
<name>A0A8H6YZ76_9AGAR</name>
<comment type="caution">
    <text evidence="3">The sequence shown here is derived from an EMBL/GenBank/DDBJ whole genome shotgun (WGS) entry which is preliminary data.</text>
</comment>
<reference evidence="3" key="1">
    <citation type="submission" date="2020-05" db="EMBL/GenBank/DDBJ databases">
        <title>Mycena genomes resolve the evolution of fungal bioluminescence.</title>
        <authorList>
            <person name="Tsai I.J."/>
        </authorList>
    </citation>
    <scope>NUCLEOTIDE SEQUENCE</scope>
    <source>
        <strain evidence="3">160909Yilan</strain>
    </source>
</reference>
<gene>
    <name evidence="3" type="ORF">MSAN_00956800</name>
</gene>
<sequence>MAPRKKSHGSEHASQPAPRTSNRPKVPTKRADETVDVESDNGGKAAEKSKKERAAIIPWGENPLWISTAVEYLTNNPEFRLRLFSDSTEEATKEGRKKQQGKESKINLYGTLADAIFQKNKVTQDVWEDYEKGKHRYAKSLQQQFSCLKKEYSAHVQTLYQTGGGLKPEDTQNNLIEKIKESFPHWDALHGFWRELPNYNPIGVTNSVSGGDHAGRAQSLFRKNSSEAGDTSGIDEDLEEIRVSRGRSTSSVGDEGDVDELIDSDEEIAPIKPEKDKEVSTRKSAKPAKTPAKTGDKRAFDLSALDDAHRQDMADSARRQDTRLALEMERTKLQIEREKNKKRKLEFEAERMRMDQQERRERLRREEERDNRLFSLISGMVGGSSQAGHFGVLGNTSSSFDESSTSQLDNQNFFSDGFSNYSYSSKETE</sequence>
<evidence type="ECO:0000313" key="4">
    <source>
        <dbReference type="Proteomes" id="UP000623467"/>
    </source>
</evidence>
<protein>
    <submittedName>
        <fullName evidence="3">Uncharacterized protein</fullName>
    </submittedName>
</protein>
<dbReference type="OrthoDB" id="3269075at2759"/>
<proteinExistence type="predicted"/>
<keyword evidence="1" id="KW-0175">Coiled coil</keyword>
<organism evidence="3 4">
    <name type="scientific">Mycena sanguinolenta</name>
    <dbReference type="NCBI Taxonomy" id="230812"/>
    <lineage>
        <taxon>Eukaryota</taxon>
        <taxon>Fungi</taxon>
        <taxon>Dikarya</taxon>
        <taxon>Basidiomycota</taxon>
        <taxon>Agaricomycotina</taxon>
        <taxon>Agaricomycetes</taxon>
        <taxon>Agaricomycetidae</taxon>
        <taxon>Agaricales</taxon>
        <taxon>Marasmiineae</taxon>
        <taxon>Mycenaceae</taxon>
        <taxon>Mycena</taxon>
    </lineage>
</organism>
<feature type="coiled-coil region" evidence="1">
    <location>
        <begin position="328"/>
        <end position="369"/>
    </location>
</feature>
<accession>A0A8H6YZ76</accession>